<evidence type="ECO:0000313" key="3">
    <source>
        <dbReference type="Proteomes" id="UP001597641"/>
    </source>
</evidence>
<proteinExistence type="predicted"/>
<dbReference type="InterPro" id="IPR037401">
    <property type="entry name" value="SnoaL-like"/>
</dbReference>
<dbReference type="Gene3D" id="3.10.450.50">
    <property type="match status" value="1"/>
</dbReference>
<name>A0ABW6C346_9BACT</name>
<dbReference type="SUPFAM" id="SSF54427">
    <property type="entry name" value="NTF2-like"/>
    <property type="match status" value="1"/>
</dbReference>
<dbReference type="InterPro" id="IPR032710">
    <property type="entry name" value="NTF2-like_dom_sf"/>
</dbReference>
<organism evidence="2 3">
    <name type="scientific">Pontibacter toksunensis</name>
    <dbReference type="NCBI Taxonomy" id="1332631"/>
    <lineage>
        <taxon>Bacteria</taxon>
        <taxon>Pseudomonadati</taxon>
        <taxon>Bacteroidota</taxon>
        <taxon>Cytophagia</taxon>
        <taxon>Cytophagales</taxon>
        <taxon>Hymenobacteraceae</taxon>
        <taxon>Pontibacter</taxon>
    </lineage>
</organism>
<reference evidence="3" key="1">
    <citation type="journal article" date="2019" name="Int. J. Syst. Evol. Microbiol.">
        <title>The Global Catalogue of Microorganisms (GCM) 10K type strain sequencing project: providing services to taxonomists for standard genome sequencing and annotation.</title>
        <authorList>
            <consortium name="The Broad Institute Genomics Platform"/>
            <consortium name="The Broad Institute Genome Sequencing Center for Infectious Disease"/>
            <person name="Wu L."/>
            <person name="Ma J."/>
        </authorList>
    </citation>
    <scope>NUCLEOTIDE SEQUENCE [LARGE SCALE GENOMIC DNA]</scope>
    <source>
        <strain evidence="3">KCTC 23984</strain>
    </source>
</reference>
<dbReference type="EMBL" id="JBHUOX010000036">
    <property type="protein sequence ID" value="MFD3003669.1"/>
    <property type="molecule type" value="Genomic_DNA"/>
</dbReference>
<dbReference type="Pfam" id="PF12680">
    <property type="entry name" value="SnoaL_2"/>
    <property type="match status" value="1"/>
</dbReference>
<protein>
    <submittedName>
        <fullName evidence="2">Nuclear transport factor 2 family protein</fullName>
    </submittedName>
</protein>
<comment type="caution">
    <text evidence="2">The sequence shown here is derived from an EMBL/GenBank/DDBJ whole genome shotgun (WGS) entry which is preliminary data.</text>
</comment>
<gene>
    <name evidence="2" type="ORF">ACFS7Z_25150</name>
</gene>
<dbReference type="RefSeq" id="WP_377491504.1">
    <property type="nucleotide sequence ID" value="NZ_JBHUOX010000036.1"/>
</dbReference>
<evidence type="ECO:0000313" key="2">
    <source>
        <dbReference type="EMBL" id="MFD3003669.1"/>
    </source>
</evidence>
<dbReference type="Proteomes" id="UP001597641">
    <property type="component" value="Unassembled WGS sequence"/>
</dbReference>
<sequence length="138" mass="15574">MNKNVATVNRIYEAFGRGDIPTIIDCLSENVQWEQWADNSAQKAGVPWMQAQKGKQGVMEFFKNVGELEVKDFQVLSIMANETQVAAELVFEARVPSTNNHYRDEEIHLWTFDEEGKVIGLRHYADTAKIIAAAKASN</sequence>
<dbReference type="PANTHER" id="PTHR41252">
    <property type="entry name" value="BLR2505 PROTEIN"/>
    <property type="match status" value="1"/>
</dbReference>
<evidence type="ECO:0000259" key="1">
    <source>
        <dbReference type="Pfam" id="PF12680"/>
    </source>
</evidence>
<accession>A0ABW6C346</accession>
<keyword evidence="3" id="KW-1185">Reference proteome</keyword>
<feature type="domain" description="SnoaL-like" evidence="1">
    <location>
        <begin position="8"/>
        <end position="118"/>
    </location>
</feature>
<dbReference type="PANTHER" id="PTHR41252:SF1">
    <property type="entry name" value="BLR2505 PROTEIN"/>
    <property type="match status" value="1"/>
</dbReference>